<comment type="catalytic activity">
    <reaction evidence="1">
        <text>2-dehydro-3-deoxy-6-phospho-D-gluconate = D-glyceraldehyde 3-phosphate + pyruvate</text>
        <dbReference type="Rhea" id="RHEA:17089"/>
        <dbReference type="ChEBI" id="CHEBI:15361"/>
        <dbReference type="ChEBI" id="CHEBI:57569"/>
        <dbReference type="ChEBI" id="CHEBI:59776"/>
        <dbReference type="EC" id="4.1.2.14"/>
    </reaction>
</comment>
<dbReference type="PANTHER" id="PTHR30246">
    <property type="entry name" value="2-KETO-3-DEOXY-6-PHOSPHOGLUCONATE ALDOLASE"/>
    <property type="match status" value="1"/>
</dbReference>
<evidence type="ECO:0000313" key="9">
    <source>
        <dbReference type="EMBL" id="MEX0386346.1"/>
    </source>
</evidence>
<keyword evidence="8" id="KW-0119">Carbohydrate metabolism</keyword>
<dbReference type="Pfam" id="PF01081">
    <property type="entry name" value="Aldolase"/>
    <property type="match status" value="1"/>
</dbReference>
<keyword evidence="6 9" id="KW-0456">Lyase</keyword>
<protein>
    <recommendedName>
        <fullName evidence="5">2-dehydro-3-deoxy-phosphogluconate aldolase</fullName>
        <ecNumber evidence="5">4.1.2.14</ecNumber>
    </recommendedName>
</protein>
<accession>A0ABV3S882</accession>
<dbReference type="PROSITE" id="PS00159">
    <property type="entry name" value="ALDOLASE_KDPG_KHG_1"/>
    <property type="match status" value="1"/>
</dbReference>
<evidence type="ECO:0000313" key="10">
    <source>
        <dbReference type="Proteomes" id="UP001556653"/>
    </source>
</evidence>
<evidence type="ECO:0000256" key="3">
    <source>
        <dbReference type="ARBA" id="ARBA00006906"/>
    </source>
</evidence>
<keyword evidence="10" id="KW-1185">Reference proteome</keyword>
<dbReference type="PANTHER" id="PTHR30246:SF1">
    <property type="entry name" value="2-DEHYDRO-3-DEOXY-6-PHOSPHOGALACTONATE ALDOLASE-RELATED"/>
    <property type="match status" value="1"/>
</dbReference>
<evidence type="ECO:0000256" key="8">
    <source>
        <dbReference type="ARBA" id="ARBA00023277"/>
    </source>
</evidence>
<dbReference type="EC" id="4.1.2.14" evidence="5"/>
<evidence type="ECO:0000256" key="1">
    <source>
        <dbReference type="ARBA" id="ARBA00000654"/>
    </source>
</evidence>
<comment type="caution">
    <text evidence="9">The sequence shown here is derived from an EMBL/GenBank/DDBJ whole genome shotgun (WGS) entry which is preliminary data.</text>
</comment>
<dbReference type="InterPro" id="IPR031337">
    <property type="entry name" value="KDPG/KHG_AS_1"/>
</dbReference>
<evidence type="ECO:0000256" key="4">
    <source>
        <dbReference type="ARBA" id="ARBA00011233"/>
    </source>
</evidence>
<dbReference type="GO" id="GO:0008675">
    <property type="term" value="F:2-dehydro-3-deoxy-phosphogluconate aldolase activity"/>
    <property type="evidence" value="ECO:0007669"/>
    <property type="project" value="UniProtKB-EC"/>
</dbReference>
<name>A0ABV3S882_9GAMM</name>
<dbReference type="PROSITE" id="PS00160">
    <property type="entry name" value="ALDOLASE_KDPG_KHG_2"/>
    <property type="match status" value="1"/>
</dbReference>
<dbReference type="InterPro" id="IPR031338">
    <property type="entry name" value="KDPG/KHG_AS_2"/>
</dbReference>
<sequence>MSAASTSIHALMTRAPVIPVLAIESADTAPALARALVEGGLPVLEVTLRTPAALPAVEAISREVPEALVGVGTLTRAEEAIAARDAGARFLVSPGLTDALIGAALNAGIPMLPGVATPSELMRAVEAGFDHLKFFPAEVNGGIAALKALAGPFPAVRFCPTGGISPANYLDYLALPNVLCVGGSWLAPRDAVAAADWPRITALAAAVAGGRSAIEPVRSGRGAVEDWYSVAGEEDPGSADEALR</sequence>
<dbReference type="NCBIfam" id="NF004325">
    <property type="entry name" value="PRK05718.1"/>
    <property type="match status" value="1"/>
</dbReference>
<reference evidence="9 10" key="1">
    <citation type="submission" date="2024-02" db="EMBL/GenBank/DDBJ databases">
        <title>New especies of Spiribacter isolated from saline water.</title>
        <authorList>
            <person name="Leon M.J."/>
            <person name="De La Haba R."/>
            <person name="Sanchez-Porro C."/>
            <person name="Ventosa A."/>
        </authorList>
    </citation>
    <scope>NUCLEOTIDE SEQUENCE [LARGE SCALE GENOMIC DNA]</scope>
    <source>
        <strain evidence="10">ag22IC4-227</strain>
    </source>
</reference>
<dbReference type="InterPro" id="IPR000887">
    <property type="entry name" value="Aldlse_KDPG_KHG"/>
</dbReference>
<dbReference type="EMBL" id="JBAKFJ010000001">
    <property type="protein sequence ID" value="MEX0386346.1"/>
    <property type="molecule type" value="Genomic_DNA"/>
</dbReference>
<dbReference type="InterPro" id="IPR013785">
    <property type="entry name" value="Aldolase_TIM"/>
</dbReference>
<organism evidence="9 10">
    <name type="scientific">Spiribacter onubensis</name>
    <dbReference type="NCBI Taxonomy" id="3122420"/>
    <lineage>
        <taxon>Bacteria</taxon>
        <taxon>Pseudomonadati</taxon>
        <taxon>Pseudomonadota</taxon>
        <taxon>Gammaproteobacteria</taxon>
        <taxon>Chromatiales</taxon>
        <taxon>Ectothiorhodospiraceae</taxon>
        <taxon>Spiribacter</taxon>
    </lineage>
</organism>
<evidence type="ECO:0000256" key="5">
    <source>
        <dbReference type="ARBA" id="ARBA00013063"/>
    </source>
</evidence>
<dbReference type="Gene3D" id="3.20.20.70">
    <property type="entry name" value="Aldolase class I"/>
    <property type="match status" value="1"/>
</dbReference>
<dbReference type="NCBIfam" id="TIGR01182">
    <property type="entry name" value="eda"/>
    <property type="match status" value="1"/>
</dbReference>
<comment type="pathway">
    <text evidence="2">Carbohydrate acid metabolism; 2-dehydro-3-deoxy-D-gluconate degradation; D-glyceraldehyde 3-phosphate and pyruvate from 2-dehydro-3-deoxy-D-gluconate: step 2/2.</text>
</comment>
<comment type="similarity">
    <text evidence="3">Belongs to the KHG/KDPG aldolase family.</text>
</comment>
<dbReference type="SUPFAM" id="SSF51569">
    <property type="entry name" value="Aldolase"/>
    <property type="match status" value="1"/>
</dbReference>
<proteinExistence type="inferred from homology"/>
<dbReference type="Proteomes" id="UP001556653">
    <property type="component" value="Unassembled WGS sequence"/>
</dbReference>
<evidence type="ECO:0000256" key="7">
    <source>
        <dbReference type="ARBA" id="ARBA00023270"/>
    </source>
</evidence>
<comment type="subunit">
    <text evidence="4">Homotrimer.</text>
</comment>
<evidence type="ECO:0000256" key="6">
    <source>
        <dbReference type="ARBA" id="ARBA00023239"/>
    </source>
</evidence>
<evidence type="ECO:0000256" key="2">
    <source>
        <dbReference type="ARBA" id="ARBA00004736"/>
    </source>
</evidence>
<dbReference type="GO" id="GO:0008700">
    <property type="term" value="F:(R,S)-4-hydroxy-2-oxoglutarate aldolase activity"/>
    <property type="evidence" value="ECO:0007669"/>
    <property type="project" value="UniProtKB-EC"/>
</dbReference>
<gene>
    <name evidence="9" type="ORF">V6X64_04950</name>
</gene>
<dbReference type="RefSeq" id="WP_367966821.1">
    <property type="nucleotide sequence ID" value="NZ_JBAKFI010000001.1"/>
</dbReference>
<dbReference type="CDD" id="cd00452">
    <property type="entry name" value="KDPG_aldolase"/>
    <property type="match status" value="1"/>
</dbReference>
<keyword evidence="7" id="KW-0704">Schiff base</keyword>